<dbReference type="AlphaFoldDB" id="A0A133VIH7"/>
<evidence type="ECO:0000313" key="2">
    <source>
        <dbReference type="Proteomes" id="UP000070491"/>
    </source>
</evidence>
<dbReference type="InterPro" id="IPR010743">
    <property type="entry name" value="Methionine_synth_MetW"/>
</dbReference>
<dbReference type="CDD" id="cd02440">
    <property type="entry name" value="AdoMet_MTases"/>
    <property type="match status" value="1"/>
</dbReference>
<dbReference type="SUPFAM" id="SSF53335">
    <property type="entry name" value="S-adenosyl-L-methionine-dependent methyltransferases"/>
    <property type="match status" value="1"/>
</dbReference>
<comment type="caution">
    <text evidence="1">The sequence shown here is derived from an EMBL/GenBank/DDBJ whole genome shotgun (WGS) entry which is preliminary data.</text>
</comment>
<proteinExistence type="predicted"/>
<reference evidence="1 2" key="1">
    <citation type="journal article" date="2016" name="Sci. Rep.">
        <title>Metabolic traits of an uncultured archaeal lineage -MSBL1- from brine pools of the Red Sea.</title>
        <authorList>
            <person name="Mwirichia R."/>
            <person name="Alam I."/>
            <person name="Rashid M."/>
            <person name="Vinu M."/>
            <person name="Ba-Alawi W."/>
            <person name="Anthony Kamau A."/>
            <person name="Kamanda Ngugi D."/>
            <person name="Goker M."/>
            <person name="Klenk H.P."/>
            <person name="Bajic V."/>
            <person name="Stingl U."/>
        </authorList>
    </citation>
    <scope>NUCLEOTIDE SEQUENCE [LARGE SCALE GENOMIC DNA]</scope>
    <source>
        <strain evidence="1">SCGC-AAA382F02</strain>
    </source>
</reference>
<dbReference type="Proteomes" id="UP000070491">
    <property type="component" value="Unassembled WGS sequence"/>
</dbReference>
<gene>
    <name evidence="1" type="ORF">AKJ53_00960</name>
</gene>
<dbReference type="Pfam" id="PF07021">
    <property type="entry name" value="MetW"/>
    <property type="match status" value="1"/>
</dbReference>
<keyword evidence="2" id="KW-1185">Reference proteome</keyword>
<evidence type="ECO:0000313" key="1">
    <source>
        <dbReference type="EMBL" id="KXB06252.1"/>
    </source>
</evidence>
<dbReference type="Gene3D" id="3.40.50.150">
    <property type="entry name" value="Vaccinia Virus protein VP39"/>
    <property type="match status" value="1"/>
</dbReference>
<organism evidence="1 2">
    <name type="scientific">candidate division MSBL1 archaeon SCGC-AAA382F02</name>
    <dbReference type="NCBI Taxonomy" id="1698282"/>
    <lineage>
        <taxon>Archaea</taxon>
        <taxon>Methanobacteriati</taxon>
        <taxon>Methanobacteriota</taxon>
        <taxon>candidate division MSBL1</taxon>
    </lineage>
</organism>
<dbReference type="InterPro" id="IPR029063">
    <property type="entry name" value="SAM-dependent_MTases_sf"/>
</dbReference>
<accession>A0A133VIH7</accession>
<dbReference type="EMBL" id="LHYG01000009">
    <property type="protein sequence ID" value="KXB06252.1"/>
    <property type="molecule type" value="Genomic_DNA"/>
</dbReference>
<name>A0A133VIH7_9EURY</name>
<protein>
    <recommendedName>
        <fullName evidence="3">Methyltransferase domain-containing protein</fullName>
    </recommendedName>
</protein>
<sequence>MKSMEGRKEKIENRYEEAGDIEREEYEPIVNWIDPNSKVLDVGCGTGSLSVRLVKEKDCKVWGVDMVLSVSRLLQFIPMNFFGVGLPSRSCTNFFR</sequence>
<evidence type="ECO:0008006" key="3">
    <source>
        <dbReference type="Google" id="ProtNLM"/>
    </source>
</evidence>